<evidence type="ECO:0000256" key="2">
    <source>
        <dbReference type="SAM" id="MobiDB-lite"/>
    </source>
</evidence>
<dbReference type="PANTHER" id="PTHR14965:SF9">
    <property type="entry name" value="APOPTOSIS FACILITATOR BCL-2-LIKE PROTEIN 14"/>
    <property type="match status" value="1"/>
</dbReference>
<evidence type="ECO:0000313" key="3">
    <source>
        <dbReference type="Proteomes" id="UP001652741"/>
    </source>
</evidence>
<keyword evidence="3" id="KW-1185">Reference proteome</keyword>
<dbReference type="PANTHER" id="PTHR14965">
    <property type="entry name" value="SI:CH73-248E21.1"/>
    <property type="match status" value="1"/>
</dbReference>
<name>A0A1S3P1T8_SALSA</name>
<feature type="region of interest" description="Disordered" evidence="2">
    <location>
        <begin position="140"/>
        <end position="161"/>
    </location>
</feature>
<dbReference type="GO" id="GO:0006915">
    <property type="term" value="P:apoptotic process"/>
    <property type="evidence" value="ECO:0007669"/>
    <property type="project" value="UniProtKB-KW"/>
</dbReference>
<gene>
    <name evidence="4" type="primary">LOC106582722</name>
</gene>
<dbReference type="Proteomes" id="UP001652741">
    <property type="component" value="Chromosome ssa22"/>
</dbReference>
<proteinExistence type="predicted"/>
<dbReference type="GO" id="GO:2001236">
    <property type="term" value="P:regulation of extrinsic apoptotic signaling pathway"/>
    <property type="evidence" value="ECO:0007669"/>
    <property type="project" value="TreeGrafter"/>
</dbReference>
<protein>
    <recommendedName>
        <fullName evidence="5">Apoptosis facilitator Bcl-2-like protein 14</fullName>
    </recommendedName>
</protein>
<organism evidence="3 4">
    <name type="scientific">Salmo salar</name>
    <name type="common">Atlantic salmon</name>
    <dbReference type="NCBI Taxonomy" id="8030"/>
    <lineage>
        <taxon>Eukaryota</taxon>
        <taxon>Metazoa</taxon>
        <taxon>Chordata</taxon>
        <taxon>Craniata</taxon>
        <taxon>Vertebrata</taxon>
        <taxon>Euteleostomi</taxon>
        <taxon>Actinopterygii</taxon>
        <taxon>Neopterygii</taxon>
        <taxon>Teleostei</taxon>
        <taxon>Protacanthopterygii</taxon>
        <taxon>Salmoniformes</taxon>
        <taxon>Salmonidae</taxon>
        <taxon>Salmoninae</taxon>
        <taxon>Salmo</taxon>
    </lineage>
</organism>
<feature type="compositionally biased region" description="Polar residues" evidence="2">
    <location>
        <begin position="334"/>
        <end position="347"/>
    </location>
</feature>
<dbReference type="GeneID" id="106582722"/>
<sequence length="413" mass="46591">MPYCKDLYLTKTTRRNQHIYREGNARQTVCKKVSVMEVTEKVMPKNAQLLSLGHKDTCRLLEVYVKRSISLNDGTCVGLRSPTKPQKWVTLSEKCTRVRRHSSDTLINLGPSTPDEGIASSTPPDEEVVIPNVSLVEIPGPADIPEIETSTELENKSKKGKKKSKQTSFWKGFLGFFSTKGSDKKDEQESGTEKDGQSQGTLQKKTSIRQRSSMRRLSLRKIKIDSHRGSVKRPLALDRAKTTDITGVESVLSVGPTDSYYEKVSEELEKIVHEVKERETALTDEDVIKRIIVLMKQQGDLIDNKLKENPSLSSFFQKLSYSTFQQLADTYVETETPTGQSRQTPHTAGSGHDNAPELVKLAFTLDFTARVAFLSRHSKGHIMGLGHRYLEDRFTQTQVNPDQTLHNYDDHNH</sequence>
<feature type="compositionally biased region" description="Basic residues" evidence="2">
    <location>
        <begin position="206"/>
        <end position="215"/>
    </location>
</feature>
<evidence type="ECO:0000256" key="1">
    <source>
        <dbReference type="ARBA" id="ARBA00022703"/>
    </source>
</evidence>
<dbReference type="KEGG" id="sasa:106582722"/>
<evidence type="ECO:0008006" key="5">
    <source>
        <dbReference type="Google" id="ProtNLM"/>
    </source>
</evidence>
<evidence type="ECO:0000313" key="4">
    <source>
        <dbReference type="RefSeq" id="XP_014021569.2"/>
    </source>
</evidence>
<accession>A0A1S3P1T8</accession>
<feature type="region of interest" description="Disordered" evidence="2">
    <location>
        <begin position="334"/>
        <end position="353"/>
    </location>
</feature>
<keyword evidence="1" id="KW-0053">Apoptosis</keyword>
<reference evidence="4" key="1">
    <citation type="submission" date="2025-08" db="UniProtKB">
        <authorList>
            <consortium name="RefSeq"/>
        </authorList>
    </citation>
    <scope>IDENTIFICATION</scope>
</reference>
<feature type="region of interest" description="Disordered" evidence="2">
    <location>
        <begin position="105"/>
        <end position="126"/>
    </location>
</feature>
<feature type="compositionally biased region" description="Basic and acidic residues" evidence="2">
    <location>
        <begin position="181"/>
        <end position="196"/>
    </location>
</feature>
<feature type="region of interest" description="Disordered" evidence="2">
    <location>
        <begin position="180"/>
        <end position="215"/>
    </location>
</feature>
<dbReference type="AlphaFoldDB" id="A0A1S3P1T8"/>
<dbReference type="RefSeq" id="XP_014021569.2">
    <property type="nucleotide sequence ID" value="XM_014166094.2"/>
</dbReference>